<dbReference type="GO" id="GO:0008270">
    <property type="term" value="F:zinc ion binding"/>
    <property type="evidence" value="ECO:0007669"/>
    <property type="project" value="InterPro"/>
</dbReference>
<dbReference type="Pfam" id="PF20512">
    <property type="entry name" value="PMI_typeI_hel"/>
    <property type="match status" value="1"/>
</dbReference>
<feature type="active site" evidence="8">
    <location>
        <position position="302"/>
    </location>
</feature>
<dbReference type="Gene3D" id="2.60.120.10">
    <property type="entry name" value="Jelly Rolls"/>
    <property type="match status" value="2"/>
</dbReference>
<feature type="binding site" evidence="9">
    <location>
        <position position="152"/>
    </location>
    <ligand>
        <name>Zn(2+)</name>
        <dbReference type="ChEBI" id="CHEBI:29105"/>
    </ligand>
</feature>
<reference evidence="12" key="1">
    <citation type="submission" date="2023-07" db="EMBL/GenBank/DDBJ databases">
        <authorList>
            <consortium name="AG Swart"/>
            <person name="Singh M."/>
            <person name="Singh A."/>
            <person name="Seah K."/>
            <person name="Emmerich C."/>
        </authorList>
    </citation>
    <scope>NUCLEOTIDE SEQUENCE</scope>
    <source>
        <strain evidence="12">DP1</strain>
    </source>
</reference>
<feature type="binding site" evidence="9">
    <location>
        <position position="125"/>
    </location>
    <ligand>
        <name>Zn(2+)</name>
        <dbReference type="ChEBI" id="CHEBI:29105"/>
    </ligand>
</feature>
<evidence type="ECO:0000259" key="10">
    <source>
        <dbReference type="Pfam" id="PF20511"/>
    </source>
</evidence>
<evidence type="ECO:0000256" key="2">
    <source>
        <dbReference type="ARBA" id="ARBA00004666"/>
    </source>
</evidence>
<protein>
    <recommendedName>
        <fullName evidence="4">mannose-6-phosphate isomerase</fullName>
        <ecNumber evidence="4">5.3.1.8</ecNumber>
    </recommendedName>
</protein>
<comment type="caution">
    <text evidence="12">The sequence shown here is derived from an EMBL/GenBank/DDBJ whole genome shotgun (WGS) entry which is preliminary data.</text>
</comment>
<dbReference type="EMBL" id="CAMPGE010012039">
    <property type="protein sequence ID" value="CAI2370824.1"/>
    <property type="molecule type" value="Genomic_DNA"/>
</dbReference>
<comment type="catalytic activity">
    <reaction evidence="1">
        <text>D-mannose 6-phosphate = D-fructose 6-phosphate</text>
        <dbReference type="Rhea" id="RHEA:12356"/>
        <dbReference type="ChEBI" id="CHEBI:58735"/>
        <dbReference type="ChEBI" id="CHEBI:61527"/>
        <dbReference type="EC" id="5.3.1.8"/>
    </reaction>
</comment>
<dbReference type="InterPro" id="IPR018050">
    <property type="entry name" value="Pmannose_isomerase-type1_CS"/>
</dbReference>
<dbReference type="PIRSF" id="PIRSF001480">
    <property type="entry name" value="Mannose-6-phosphate_isomerase"/>
    <property type="match status" value="1"/>
</dbReference>
<evidence type="ECO:0000256" key="7">
    <source>
        <dbReference type="ARBA" id="ARBA00023235"/>
    </source>
</evidence>
<dbReference type="PANTHER" id="PTHR10309">
    <property type="entry name" value="MANNOSE-6-PHOSPHATE ISOMERASE"/>
    <property type="match status" value="1"/>
</dbReference>
<feature type="domain" description="Phosphomannose isomerase type I catalytic" evidence="10">
    <location>
        <begin position="3"/>
        <end position="166"/>
    </location>
</feature>
<dbReference type="CDD" id="cd07011">
    <property type="entry name" value="cupin_PMI_type_I_N"/>
    <property type="match status" value="1"/>
</dbReference>
<evidence type="ECO:0000259" key="11">
    <source>
        <dbReference type="Pfam" id="PF20512"/>
    </source>
</evidence>
<gene>
    <name evidence="12" type="ORF">ECRASSUSDP1_LOCUS12143</name>
</gene>
<dbReference type="PRINTS" id="PR00714">
    <property type="entry name" value="MAN6PISMRASE"/>
</dbReference>
<dbReference type="InterPro" id="IPR016305">
    <property type="entry name" value="Mannose-6-P_Isomerase"/>
</dbReference>
<name>A0AAD1XC35_EUPCR</name>
<dbReference type="Gene3D" id="1.10.441.10">
    <property type="entry name" value="Phosphomannose Isomerase, domain 2"/>
    <property type="match status" value="1"/>
</dbReference>
<dbReference type="SUPFAM" id="SSF51182">
    <property type="entry name" value="RmlC-like cupins"/>
    <property type="match status" value="1"/>
</dbReference>
<feature type="binding site" evidence="9">
    <location>
        <position position="283"/>
    </location>
    <ligand>
        <name>Zn(2+)</name>
        <dbReference type="ChEBI" id="CHEBI:29105"/>
    </ligand>
</feature>
<dbReference type="AlphaFoldDB" id="A0AAD1XC35"/>
<dbReference type="GO" id="GO:0005975">
    <property type="term" value="P:carbohydrate metabolic process"/>
    <property type="evidence" value="ECO:0007669"/>
    <property type="project" value="InterPro"/>
</dbReference>
<dbReference type="NCBIfam" id="TIGR00218">
    <property type="entry name" value="manA"/>
    <property type="match status" value="1"/>
</dbReference>
<dbReference type="InterPro" id="IPR046458">
    <property type="entry name" value="PMI_typeI_hel"/>
</dbReference>
<evidence type="ECO:0000256" key="9">
    <source>
        <dbReference type="PIRSR" id="PIRSR001480-2"/>
    </source>
</evidence>
<dbReference type="GO" id="GO:0009298">
    <property type="term" value="P:GDP-mannose biosynthetic process"/>
    <property type="evidence" value="ECO:0007669"/>
    <property type="project" value="InterPro"/>
</dbReference>
<dbReference type="Proteomes" id="UP001295684">
    <property type="component" value="Unassembled WGS sequence"/>
</dbReference>
<accession>A0AAD1XC35</accession>
<evidence type="ECO:0000256" key="4">
    <source>
        <dbReference type="ARBA" id="ARBA00011956"/>
    </source>
</evidence>
<keyword evidence="5 9" id="KW-0479">Metal-binding</keyword>
<keyword evidence="13" id="KW-1185">Reference proteome</keyword>
<evidence type="ECO:0000313" key="12">
    <source>
        <dbReference type="EMBL" id="CAI2370824.1"/>
    </source>
</evidence>
<keyword evidence="6 9" id="KW-0862">Zinc</keyword>
<dbReference type="GO" id="GO:0005829">
    <property type="term" value="C:cytosol"/>
    <property type="evidence" value="ECO:0007669"/>
    <property type="project" value="TreeGrafter"/>
</dbReference>
<dbReference type="InterPro" id="IPR011051">
    <property type="entry name" value="RmlC_Cupin_sf"/>
</dbReference>
<dbReference type="EC" id="5.3.1.8" evidence="4"/>
<dbReference type="GO" id="GO:0004476">
    <property type="term" value="F:mannose-6-phosphate isomerase activity"/>
    <property type="evidence" value="ECO:0007669"/>
    <property type="project" value="UniProtKB-EC"/>
</dbReference>
<sequence>MIPIIAQPQKYHWGLKGLSSLVGQYVSTKQEDGKEDIESTHYAELWMGTHPKSPSMVRITEDLKPHLTEEFYQEKQGSLVELDEVIKGNSNFINSRVEEMDTIKGSGSLPFLFKILSVDTSLSIQAHPHKELAQELHEKYPDIYKDANHKPEMIIALTEYEALCSFSSGEDIWERICSNPALVEFYKDLSVEDLKDSEKVKSVLSAIIKITFESSAEVVTEVVAKLLTDIGEIQEQERTPHQKLALKLNTQYENDVGIIVCFLLNYIVLQPGEALVLKPNEPHAYLHGEGLECMATSDNVVRGGLTPKLKHAEVLVDMLTYETGPIIPMSGDKDTPSQVIYNSGFDEFSVIKVSNKAGDEPTLFKVQDPGILICIKGSGCIKSDSGEEYPVKKFDTLYCLPGKELAIQSEEGECDVYIATLGN</sequence>
<comment type="pathway">
    <text evidence="2">Nucleotide-sugar biosynthesis; GDP-alpha-D-mannose biosynthesis; alpha-D-mannose 1-phosphate from D-fructose 6-phosphate: step 1/2.</text>
</comment>
<evidence type="ECO:0000256" key="6">
    <source>
        <dbReference type="ARBA" id="ARBA00022833"/>
    </source>
</evidence>
<organism evidence="12 13">
    <name type="scientific">Euplotes crassus</name>
    <dbReference type="NCBI Taxonomy" id="5936"/>
    <lineage>
        <taxon>Eukaryota</taxon>
        <taxon>Sar</taxon>
        <taxon>Alveolata</taxon>
        <taxon>Ciliophora</taxon>
        <taxon>Intramacronucleata</taxon>
        <taxon>Spirotrichea</taxon>
        <taxon>Hypotrichia</taxon>
        <taxon>Euplotida</taxon>
        <taxon>Euplotidae</taxon>
        <taxon>Moneuplotes</taxon>
    </lineage>
</organism>
<dbReference type="InterPro" id="IPR046457">
    <property type="entry name" value="PMI_typeI_cat"/>
</dbReference>
<evidence type="ECO:0000256" key="1">
    <source>
        <dbReference type="ARBA" id="ARBA00000757"/>
    </source>
</evidence>
<dbReference type="InterPro" id="IPR001250">
    <property type="entry name" value="Man6P_Isoase-1"/>
</dbReference>
<comment type="cofactor">
    <cofactor evidence="9">
        <name>Zn(2+)</name>
        <dbReference type="ChEBI" id="CHEBI:29105"/>
    </cofactor>
    <text evidence="9">Binds 1 zinc ion per subunit.</text>
</comment>
<dbReference type="InterPro" id="IPR014710">
    <property type="entry name" value="RmlC-like_jellyroll"/>
</dbReference>
<evidence type="ECO:0000256" key="3">
    <source>
        <dbReference type="ARBA" id="ARBA00010772"/>
    </source>
</evidence>
<keyword evidence="7" id="KW-0413">Isomerase</keyword>
<dbReference type="PANTHER" id="PTHR10309:SF0">
    <property type="entry name" value="MANNOSE-6-PHOSPHATE ISOMERASE"/>
    <property type="match status" value="1"/>
</dbReference>
<evidence type="ECO:0000256" key="8">
    <source>
        <dbReference type="PIRSR" id="PIRSR001480-1"/>
    </source>
</evidence>
<proteinExistence type="inferred from homology"/>
<evidence type="ECO:0000256" key="5">
    <source>
        <dbReference type="ARBA" id="ARBA00022723"/>
    </source>
</evidence>
<comment type="similarity">
    <text evidence="3">Belongs to the mannose-6-phosphate isomerase type 1 family.</text>
</comment>
<dbReference type="Pfam" id="PF20511">
    <property type="entry name" value="PMI_typeI_cat"/>
    <property type="match status" value="1"/>
</dbReference>
<evidence type="ECO:0000313" key="13">
    <source>
        <dbReference type="Proteomes" id="UP001295684"/>
    </source>
</evidence>
<dbReference type="PROSITE" id="PS00965">
    <property type="entry name" value="PMI_I_1"/>
    <property type="match status" value="1"/>
</dbReference>
<feature type="binding site" evidence="9">
    <location>
        <position position="127"/>
    </location>
    <ligand>
        <name>Zn(2+)</name>
        <dbReference type="ChEBI" id="CHEBI:29105"/>
    </ligand>
</feature>
<feature type="domain" description="Phosphomannose isomerase type I helical insertion" evidence="11">
    <location>
        <begin position="196"/>
        <end position="264"/>
    </location>
</feature>